<proteinExistence type="predicted"/>
<keyword evidence="1" id="KW-0812">Transmembrane</keyword>
<keyword evidence="3" id="KW-1185">Reference proteome</keyword>
<accession>A0A919G389</accession>
<sequence length="66" mass="7564">MKFTRRWARRRVRVDWAARIPRMYPTEREVSVSEKNSTVSRLVRMLVVLSAMVGFVAAAPASEANV</sequence>
<protein>
    <submittedName>
        <fullName evidence="2">Uncharacterized protein</fullName>
    </submittedName>
</protein>
<comment type="caution">
    <text evidence="2">The sequence shown here is derived from an EMBL/GenBank/DDBJ whole genome shotgun (WGS) entry which is preliminary data.</text>
</comment>
<name>A0A919G389_9MICO</name>
<evidence type="ECO:0000313" key="3">
    <source>
        <dbReference type="Proteomes" id="UP000627369"/>
    </source>
</evidence>
<dbReference type="AlphaFoldDB" id="A0A919G389"/>
<reference evidence="2" key="2">
    <citation type="submission" date="2020-09" db="EMBL/GenBank/DDBJ databases">
        <authorList>
            <person name="Sun Q."/>
            <person name="Zhou Y."/>
        </authorList>
    </citation>
    <scope>NUCLEOTIDE SEQUENCE</scope>
    <source>
        <strain evidence="2">CGMCC 4.7398</strain>
    </source>
</reference>
<organism evidence="2 3">
    <name type="scientific">Promicromonospora soli</name>
    <dbReference type="NCBI Taxonomy" id="2035533"/>
    <lineage>
        <taxon>Bacteria</taxon>
        <taxon>Bacillati</taxon>
        <taxon>Actinomycetota</taxon>
        <taxon>Actinomycetes</taxon>
        <taxon>Micrococcales</taxon>
        <taxon>Promicromonosporaceae</taxon>
        <taxon>Promicromonospora</taxon>
    </lineage>
</organism>
<evidence type="ECO:0000256" key="1">
    <source>
        <dbReference type="SAM" id="Phobius"/>
    </source>
</evidence>
<keyword evidence="1" id="KW-1133">Transmembrane helix</keyword>
<evidence type="ECO:0000313" key="2">
    <source>
        <dbReference type="EMBL" id="GHH77333.1"/>
    </source>
</evidence>
<dbReference type="EMBL" id="BNAS01000006">
    <property type="protein sequence ID" value="GHH77333.1"/>
    <property type="molecule type" value="Genomic_DNA"/>
</dbReference>
<reference evidence="2" key="1">
    <citation type="journal article" date="2014" name="Int. J. Syst. Evol. Microbiol.">
        <title>Complete genome sequence of Corynebacterium casei LMG S-19264T (=DSM 44701T), isolated from a smear-ripened cheese.</title>
        <authorList>
            <consortium name="US DOE Joint Genome Institute (JGI-PGF)"/>
            <person name="Walter F."/>
            <person name="Albersmeier A."/>
            <person name="Kalinowski J."/>
            <person name="Ruckert C."/>
        </authorList>
    </citation>
    <scope>NUCLEOTIDE SEQUENCE</scope>
    <source>
        <strain evidence="2">CGMCC 4.7398</strain>
    </source>
</reference>
<feature type="transmembrane region" description="Helical" evidence="1">
    <location>
        <begin position="42"/>
        <end position="61"/>
    </location>
</feature>
<gene>
    <name evidence="2" type="ORF">GCM10017772_38060</name>
</gene>
<dbReference type="Proteomes" id="UP000627369">
    <property type="component" value="Unassembled WGS sequence"/>
</dbReference>
<keyword evidence="1" id="KW-0472">Membrane</keyword>